<dbReference type="GO" id="GO:0015920">
    <property type="term" value="P:lipopolysaccharide transport"/>
    <property type="evidence" value="ECO:0007669"/>
    <property type="project" value="TreeGrafter"/>
</dbReference>
<proteinExistence type="predicted"/>
<organism evidence="5 6">
    <name type="scientific">Anaeromyxobacter dehalogenans (strain 2CP-C)</name>
    <dbReference type="NCBI Taxonomy" id="290397"/>
    <lineage>
        <taxon>Bacteria</taxon>
        <taxon>Pseudomonadati</taxon>
        <taxon>Myxococcota</taxon>
        <taxon>Myxococcia</taxon>
        <taxon>Myxococcales</taxon>
        <taxon>Cystobacterineae</taxon>
        <taxon>Anaeromyxobacteraceae</taxon>
        <taxon>Anaeromyxobacter</taxon>
    </lineage>
</organism>
<dbReference type="OrthoDB" id="5523671at2"/>
<protein>
    <recommendedName>
        <fullName evidence="4">Organic solvent tolerance-like N-terminal domain-containing protein</fullName>
    </recommendedName>
</protein>
<feature type="signal peptide" evidence="3">
    <location>
        <begin position="1"/>
        <end position="17"/>
    </location>
</feature>
<evidence type="ECO:0000256" key="2">
    <source>
        <dbReference type="SAM" id="MobiDB-lite"/>
    </source>
</evidence>
<dbReference type="PANTHER" id="PTHR36504:SF1">
    <property type="entry name" value="LIPOPOLYSACCHARIDE EXPORT SYSTEM PROTEIN LPTA"/>
    <property type="match status" value="1"/>
</dbReference>
<reference evidence="5" key="1">
    <citation type="submission" date="2006-01" db="EMBL/GenBank/DDBJ databases">
        <title>Complete sequence of Anaeromyxobacter dehalogenans 2CP-C.</title>
        <authorList>
            <consortium name="US DOE Joint Genome Institute"/>
            <person name="Copeland A."/>
            <person name="Lucas S."/>
            <person name="Lapidus A."/>
            <person name="Barry K."/>
            <person name="Detter J.C."/>
            <person name="Glavina T."/>
            <person name="Hammon N."/>
            <person name="Israni S."/>
            <person name="Pitluck S."/>
            <person name="Brettin T."/>
            <person name="Bruce D."/>
            <person name="Han C."/>
            <person name="Tapia R."/>
            <person name="Gilna P."/>
            <person name="Kiss H."/>
            <person name="Schmutz J."/>
            <person name="Larimer F."/>
            <person name="Land M."/>
            <person name="Kyrpides N."/>
            <person name="Anderson I."/>
            <person name="Sanford R.A."/>
            <person name="Ritalahti K.M."/>
            <person name="Thomas H.S."/>
            <person name="Kirby J.R."/>
            <person name="Zhulin I.B."/>
            <person name="Loeffler F.E."/>
            <person name="Richardson P."/>
        </authorList>
    </citation>
    <scope>NUCLEOTIDE SEQUENCE</scope>
    <source>
        <strain evidence="5">2CP-C</strain>
    </source>
</reference>
<dbReference type="Proteomes" id="UP000001935">
    <property type="component" value="Chromosome"/>
</dbReference>
<feature type="chain" id="PRO_5004209904" description="Organic solvent tolerance-like N-terminal domain-containing protein" evidence="3">
    <location>
        <begin position="18"/>
        <end position="180"/>
    </location>
</feature>
<dbReference type="Gene3D" id="2.60.450.10">
    <property type="entry name" value="Lipopolysaccharide (LPS) transport protein A like domain"/>
    <property type="match status" value="1"/>
</dbReference>
<evidence type="ECO:0000313" key="5">
    <source>
        <dbReference type="EMBL" id="ABC83933.1"/>
    </source>
</evidence>
<dbReference type="EMBL" id="CP000251">
    <property type="protein sequence ID" value="ABC83933.1"/>
    <property type="molecule type" value="Genomic_DNA"/>
</dbReference>
<sequence>MIALLAAALLAAAPAPAQGKPAAVRPAARGAARTAPDYRVDAAEVRYAFQRREVVFTGKPVTLTRDDAVLTCARLEAKNDEAGVIETAVCRGDVKLVRGERTVTCQTATYENAPARVTCDGAAVLRDRGTEAHGQRLVYELRTDEVKLEGGGAPVRITVPGAEVEQRRRELDAQRKERGK</sequence>
<dbReference type="Pfam" id="PF03968">
    <property type="entry name" value="LptD_N"/>
    <property type="match status" value="1"/>
</dbReference>
<accession>Q2IH78</accession>
<dbReference type="RefSeq" id="WP_011423215.1">
    <property type="nucleotide sequence ID" value="NC_007760.1"/>
</dbReference>
<dbReference type="KEGG" id="ade:Adeh_4169"/>
<feature type="domain" description="Organic solvent tolerance-like N-terminal" evidence="4">
    <location>
        <begin position="40"/>
        <end position="144"/>
    </location>
</feature>
<evidence type="ECO:0000256" key="1">
    <source>
        <dbReference type="ARBA" id="ARBA00022729"/>
    </source>
</evidence>
<feature type="region of interest" description="Disordered" evidence="2">
    <location>
        <begin position="160"/>
        <end position="180"/>
    </location>
</feature>
<evidence type="ECO:0000259" key="4">
    <source>
        <dbReference type="Pfam" id="PF03968"/>
    </source>
</evidence>
<keyword evidence="1 3" id="KW-0732">Signal</keyword>
<dbReference type="GO" id="GO:0009279">
    <property type="term" value="C:cell outer membrane"/>
    <property type="evidence" value="ECO:0007669"/>
    <property type="project" value="TreeGrafter"/>
</dbReference>
<feature type="compositionally biased region" description="Basic and acidic residues" evidence="2">
    <location>
        <begin position="164"/>
        <end position="180"/>
    </location>
</feature>
<dbReference type="InterPro" id="IPR005653">
    <property type="entry name" value="OstA-like_N"/>
</dbReference>
<gene>
    <name evidence="5" type="ordered locus">Adeh_4169</name>
</gene>
<dbReference type="InterPro" id="IPR052037">
    <property type="entry name" value="LPS_export_LptA"/>
</dbReference>
<dbReference type="PANTHER" id="PTHR36504">
    <property type="entry name" value="LIPOPOLYSACCHARIDE EXPORT SYSTEM PROTEIN LPTA"/>
    <property type="match status" value="1"/>
</dbReference>
<dbReference type="GO" id="GO:0030288">
    <property type="term" value="C:outer membrane-bounded periplasmic space"/>
    <property type="evidence" value="ECO:0007669"/>
    <property type="project" value="TreeGrafter"/>
</dbReference>
<name>Q2IH78_ANADE</name>
<evidence type="ECO:0000313" key="6">
    <source>
        <dbReference type="Proteomes" id="UP000001935"/>
    </source>
</evidence>
<dbReference type="STRING" id="290397.Adeh_4169"/>
<evidence type="ECO:0000256" key="3">
    <source>
        <dbReference type="SAM" id="SignalP"/>
    </source>
</evidence>
<dbReference type="GO" id="GO:0017089">
    <property type="term" value="F:glycolipid transfer activity"/>
    <property type="evidence" value="ECO:0007669"/>
    <property type="project" value="TreeGrafter"/>
</dbReference>
<dbReference type="eggNOG" id="COG1452">
    <property type="taxonomic scope" value="Bacteria"/>
</dbReference>
<dbReference type="HOGENOM" id="CLU_1486119_0_0_7"/>
<dbReference type="AlphaFoldDB" id="Q2IH78"/>